<dbReference type="CDD" id="cd04604">
    <property type="entry name" value="CBS_pair_SIS_assoc"/>
    <property type="match status" value="1"/>
</dbReference>
<evidence type="ECO:0000256" key="7">
    <source>
        <dbReference type="PROSITE-ProRule" id="PRU00703"/>
    </source>
</evidence>
<dbReference type="GO" id="GO:0005975">
    <property type="term" value="P:carbohydrate metabolic process"/>
    <property type="evidence" value="ECO:0007669"/>
    <property type="project" value="InterPro"/>
</dbReference>
<evidence type="ECO:0000259" key="8">
    <source>
        <dbReference type="PROSITE" id="PS51371"/>
    </source>
</evidence>
<accession>C6XG05</accession>
<proteinExistence type="inferred from homology"/>
<feature type="site" description="Catalytically relevant" evidence="6">
    <location>
        <position position="74"/>
    </location>
</feature>
<dbReference type="PANTHER" id="PTHR42745">
    <property type="match status" value="1"/>
</dbReference>
<dbReference type="EMBL" id="CP001677">
    <property type="protein sequence ID" value="ACT57308.2"/>
    <property type="molecule type" value="Genomic_DNA"/>
</dbReference>
<dbReference type="Pfam" id="PF00571">
    <property type="entry name" value="CBS"/>
    <property type="match status" value="2"/>
</dbReference>
<protein>
    <submittedName>
        <fullName evidence="10">Polysialic acid capsule expression protein</fullName>
    </submittedName>
</protein>
<organism evidence="10 11">
    <name type="scientific">Liberibacter asiaticus (strain psy62)</name>
    <dbReference type="NCBI Taxonomy" id="537021"/>
    <lineage>
        <taxon>Bacteria</taxon>
        <taxon>Pseudomonadati</taxon>
        <taxon>Pseudomonadota</taxon>
        <taxon>Alphaproteobacteria</taxon>
        <taxon>Hyphomicrobiales</taxon>
        <taxon>Rhizobiaceae</taxon>
        <taxon>Liberibacter</taxon>
    </lineage>
</organism>
<keyword evidence="5" id="KW-0479">Metal-binding</keyword>
<dbReference type="PROSITE" id="PS51464">
    <property type="entry name" value="SIS"/>
    <property type="match status" value="1"/>
</dbReference>
<evidence type="ECO:0000256" key="1">
    <source>
        <dbReference type="ARBA" id="ARBA00008165"/>
    </source>
</evidence>
<dbReference type="SMR" id="C6XG05"/>
<feature type="domain" description="SIS" evidence="9">
    <location>
        <begin position="56"/>
        <end position="199"/>
    </location>
</feature>
<dbReference type="InterPro" id="IPR004800">
    <property type="entry name" value="KdsD/KpsF-type"/>
</dbReference>
<dbReference type="Gene3D" id="3.10.580.10">
    <property type="entry name" value="CBS-domain"/>
    <property type="match status" value="1"/>
</dbReference>
<dbReference type="GO" id="GO:0046872">
    <property type="term" value="F:metal ion binding"/>
    <property type="evidence" value="ECO:0007669"/>
    <property type="project" value="UniProtKB-KW"/>
</dbReference>
<reference evidence="10 11" key="1">
    <citation type="journal article" date="2009" name="Mol. Plant Microbe Interact.">
        <title>Complete genome sequence of citrus huanglongbing bacterium, 'Candidatus Liberibacter asiaticus' obtained through metagenomics.</title>
        <authorList>
            <person name="Duan Y."/>
            <person name="Zhou L."/>
            <person name="Hall D.G."/>
            <person name="Li W."/>
            <person name="Doddapaneni H."/>
            <person name="Lin H."/>
            <person name="Liu L."/>
            <person name="Vahling C.M."/>
            <person name="Gabriel D.W."/>
            <person name="Williams K.P."/>
            <person name="Dickerman A."/>
            <person name="Sun Y."/>
            <person name="Gottwald T."/>
        </authorList>
    </citation>
    <scope>NUCLEOTIDE SEQUENCE [LARGE SCALE GENOMIC DNA]</scope>
    <source>
        <strain evidence="11">psy62</strain>
    </source>
</reference>
<sequence length="341" mass="37040">MHFYFSHFKSVTRKGHSLMKNSTVQCALRSIIAEKRGLSSLESSLQGELSFQFHCAVEKIKAIKGRVVITGIGKSGHIGSKLASTLASTGTPSFFVHAAEASHGDLGMITRDDLIIVLSWSGSSDELKAILYYARRFSIPLIAITSENKSVVACHADIVLTLPKEPESCPHGLAPTTSAIMQLAIGDALAIALLESRNFSENDFYVLHPGGKLGTLFVCASDVMHSGDSIPLVKIGCPLIDAITILSEKRFGCVAVVDEGQKLKGIITEGDIFRNFHKDLNTLSVEDVMIKNPKVILEDTLLTVAMQLLRQHNISVLMVVDDCQKAIGIVHFLDLLRFGII</sequence>
<evidence type="ECO:0000256" key="4">
    <source>
        <dbReference type="PIRNR" id="PIRNR004692"/>
    </source>
</evidence>
<dbReference type="InterPro" id="IPR000644">
    <property type="entry name" value="CBS_dom"/>
</dbReference>
<dbReference type="PANTHER" id="PTHR42745:SF1">
    <property type="entry name" value="ARABINOSE 5-PHOSPHATE ISOMERASE KDSD"/>
    <property type="match status" value="1"/>
</dbReference>
<feature type="binding site" evidence="5">
    <location>
        <position position="97"/>
    </location>
    <ligand>
        <name>Zn(2+)</name>
        <dbReference type="ChEBI" id="CHEBI:29105"/>
    </ligand>
</feature>
<dbReference type="AlphaFoldDB" id="C6XG05"/>
<evidence type="ECO:0000313" key="10">
    <source>
        <dbReference type="EMBL" id="ACT57308.2"/>
    </source>
</evidence>
<dbReference type="PROSITE" id="PS51371">
    <property type="entry name" value="CBS"/>
    <property type="match status" value="2"/>
</dbReference>
<feature type="domain" description="CBS" evidence="8">
    <location>
        <begin position="224"/>
        <end position="283"/>
    </location>
</feature>
<keyword evidence="5" id="KW-0862">Zinc</keyword>
<name>C6XG05_LIBAP</name>
<evidence type="ECO:0000256" key="6">
    <source>
        <dbReference type="PIRSR" id="PIRSR004692-3"/>
    </source>
</evidence>
<dbReference type="GO" id="GO:0019146">
    <property type="term" value="F:arabinose-5-phosphate isomerase activity"/>
    <property type="evidence" value="ECO:0007669"/>
    <property type="project" value="UniProtKB-ARBA"/>
</dbReference>
<dbReference type="SUPFAM" id="SSF53697">
    <property type="entry name" value="SIS domain"/>
    <property type="match status" value="1"/>
</dbReference>
<dbReference type="Gene3D" id="3.40.50.10490">
    <property type="entry name" value="Glucose-6-phosphate isomerase like protein, domain 1"/>
    <property type="match status" value="1"/>
</dbReference>
<dbReference type="SUPFAM" id="SSF54631">
    <property type="entry name" value="CBS-domain pair"/>
    <property type="match status" value="1"/>
</dbReference>
<dbReference type="HOGENOM" id="CLU_040681_13_1_5"/>
<evidence type="ECO:0000256" key="3">
    <source>
        <dbReference type="ARBA" id="ARBA00023122"/>
    </source>
</evidence>
<dbReference type="InterPro" id="IPR046348">
    <property type="entry name" value="SIS_dom_sf"/>
</dbReference>
<dbReference type="InterPro" id="IPR050986">
    <property type="entry name" value="GutQ/KpsF_isomerases"/>
</dbReference>
<dbReference type="STRING" id="537021.CLIBASIA_03650"/>
<dbReference type="InterPro" id="IPR035474">
    <property type="entry name" value="SIS_Kpsf"/>
</dbReference>
<dbReference type="NCBIfam" id="TIGR00393">
    <property type="entry name" value="kpsF"/>
    <property type="match status" value="1"/>
</dbReference>
<evidence type="ECO:0000259" key="9">
    <source>
        <dbReference type="PROSITE" id="PS51464"/>
    </source>
</evidence>
<evidence type="ECO:0000313" key="11">
    <source>
        <dbReference type="Proteomes" id="UP000002744"/>
    </source>
</evidence>
<gene>
    <name evidence="10" type="ordered locus">CLIBASIA_03650</name>
</gene>
<feature type="domain" description="CBS" evidence="8">
    <location>
        <begin position="289"/>
        <end position="341"/>
    </location>
</feature>
<dbReference type="ABCD" id="C6XG05">
    <property type="antibodies" value="2 sequenced antibodies"/>
</dbReference>
<dbReference type="Proteomes" id="UP000002744">
    <property type="component" value="Chromosome"/>
</dbReference>
<dbReference type="eggNOG" id="COG0794">
    <property type="taxonomic scope" value="Bacteria"/>
</dbReference>
<keyword evidence="2" id="KW-0677">Repeat</keyword>
<feature type="site" description="Catalytically relevant" evidence="6">
    <location>
        <position position="126"/>
    </location>
</feature>
<dbReference type="CDD" id="cd05014">
    <property type="entry name" value="SIS_Kpsf"/>
    <property type="match status" value="1"/>
</dbReference>
<feature type="site" description="Catalytically relevant" evidence="6">
    <location>
        <position position="208"/>
    </location>
</feature>
<comment type="similarity">
    <text evidence="1 4">Belongs to the SIS family. GutQ/KpsF subfamily.</text>
</comment>
<dbReference type="InterPro" id="IPR001347">
    <property type="entry name" value="SIS_dom"/>
</dbReference>
<evidence type="ECO:0000256" key="2">
    <source>
        <dbReference type="ARBA" id="ARBA00022737"/>
    </source>
</evidence>
<dbReference type="eggNOG" id="COG0517">
    <property type="taxonomic scope" value="Bacteria"/>
</dbReference>
<dbReference type="Pfam" id="PF01380">
    <property type="entry name" value="SIS"/>
    <property type="match status" value="1"/>
</dbReference>
<dbReference type="SMART" id="SM00116">
    <property type="entry name" value="CBS"/>
    <property type="match status" value="2"/>
</dbReference>
<evidence type="ECO:0000256" key="5">
    <source>
        <dbReference type="PIRSR" id="PIRSR004692-2"/>
    </source>
</evidence>
<dbReference type="InterPro" id="IPR046342">
    <property type="entry name" value="CBS_dom_sf"/>
</dbReference>
<reference evidence="10 11" key="2">
    <citation type="journal article" date="2011" name="Appl. Environ. Microbiol.">
        <title>Diversity and plasticity of the intracellular plant pathogen and insect symbiont, 'Candidatus Liberibacter asiaticus', revealed by hyper variable prophage genes with intragenic tandem repeats.</title>
        <authorList>
            <person name="Zhou L."/>
            <person name="Powell C.A."/>
            <person name="Hoffman M.T."/>
            <person name="Li W."/>
            <person name="Fan G."/>
            <person name="Liu B."/>
            <person name="Lin H."/>
            <person name="Duan Y."/>
        </authorList>
    </citation>
    <scope>NUCLEOTIDE SEQUENCE [LARGE SCALE GENOMIC DNA]</scope>
    <source>
        <strain evidence="11">psy62</strain>
    </source>
</reference>
<dbReference type="GO" id="GO:1901135">
    <property type="term" value="P:carbohydrate derivative metabolic process"/>
    <property type="evidence" value="ECO:0007669"/>
    <property type="project" value="InterPro"/>
</dbReference>
<dbReference type="FunFam" id="3.40.50.10490:FF:000011">
    <property type="entry name" value="Arabinose 5-phosphate isomerase"/>
    <property type="match status" value="1"/>
</dbReference>
<feature type="site" description="Catalytically relevant" evidence="6">
    <location>
        <position position="167"/>
    </location>
</feature>
<keyword evidence="3 7" id="KW-0129">CBS domain</keyword>
<dbReference type="GO" id="GO:0097367">
    <property type="term" value="F:carbohydrate derivative binding"/>
    <property type="evidence" value="ECO:0007669"/>
    <property type="project" value="InterPro"/>
</dbReference>
<dbReference type="KEGG" id="las:CLIBASIA_03650"/>
<dbReference type="PIRSF" id="PIRSF004692">
    <property type="entry name" value="KdsD_KpsF"/>
    <property type="match status" value="1"/>
</dbReference>